<evidence type="ECO:0000256" key="4">
    <source>
        <dbReference type="RuleBase" id="RU361192"/>
    </source>
</evidence>
<dbReference type="AlphaFoldDB" id="A0A9D2HXX3"/>
<evidence type="ECO:0000256" key="2">
    <source>
        <dbReference type="ARBA" id="ARBA00022801"/>
    </source>
</evidence>
<dbReference type="Pfam" id="PF07745">
    <property type="entry name" value="Glyco_hydro_53"/>
    <property type="match status" value="1"/>
</dbReference>
<keyword evidence="3 4" id="KW-0326">Glycosidase</keyword>
<evidence type="ECO:0000313" key="6">
    <source>
        <dbReference type="Proteomes" id="UP000886856"/>
    </source>
</evidence>
<dbReference type="EMBL" id="DWYW01000023">
    <property type="protein sequence ID" value="HJA89405.1"/>
    <property type="molecule type" value="Genomic_DNA"/>
</dbReference>
<reference evidence="5" key="1">
    <citation type="journal article" date="2021" name="PeerJ">
        <title>Extensive microbial diversity within the chicken gut microbiome revealed by metagenomics and culture.</title>
        <authorList>
            <person name="Gilroy R."/>
            <person name="Ravi A."/>
            <person name="Getino M."/>
            <person name="Pursley I."/>
            <person name="Horton D.L."/>
            <person name="Alikhan N.F."/>
            <person name="Baker D."/>
            <person name="Gharbi K."/>
            <person name="Hall N."/>
            <person name="Watson M."/>
            <person name="Adriaenssens E.M."/>
            <person name="Foster-Nyarko E."/>
            <person name="Jarju S."/>
            <person name="Secka A."/>
            <person name="Antonio M."/>
            <person name="Oren A."/>
            <person name="Chaudhuri R.R."/>
            <person name="La Ragione R."/>
            <person name="Hildebrand F."/>
            <person name="Pallen M.J."/>
        </authorList>
    </citation>
    <scope>NUCLEOTIDE SEQUENCE</scope>
    <source>
        <strain evidence="5">CHK171-505</strain>
    </source>
</reference>
<comment type="catalytic activity">
    <reaction evidence="4">
        <text>The enzyme specifically hydrolyzes (1-&gt;4)-beta-D-galactosidic linkages in type I arabinogalactans.</text>
        <dbReference type="EC" id="3.2.1.89"/>
    </reaction>
</comment>
<dbReference type="SUPFAM" id="SSF51445">
    <property type="entry name" value="(Trans)glycosidases"/>
    <property type="match status" value="1"/>
</dbReference>
<name>A0A9D2HXX3_9LACT</name>
<dbReference type="GO" id="GO:0031218">
    <property type="term" value="F:arabinogalactan endo-1,4-beta-galactosidase activity"/>
    <property type="evidence" value="ECO:0007669"/>
    <property type="project" value="UniProtKB-EC"/>
</dbReference>
<evidence type="ECO:0000256" key="3">
    <source>
        <dbReference type="ARBA" id="ARBA00023295"/>
    </source>
</evidence>
<dbReference type="GO" id="GO:0045490">
    <property type="term" value="P:pectin catabolic process"/>
    <property type="evidence" value="ECO:0007669"/>
    <property type="project" value="TreeGrafter"/>
</dbReference>
<protein>
    <recommendedName>
        <fullName evidence="4">Arabinogalactan endo-beta-1,4-galactanase</fullName>
        <ecNumber evidence="4">3.2.1.89</ecNumber>
    </recommendedName>
</protein>
<comment type="caution">
    <text evidence="5">The sequence shown here is derived from an EMBL/GenBank/DDBJ whole genome shotgun (WGS) entry which is preliminary data.</text>
</comment>
<accession>A0A9D2HXX3</accession>
<comment type="similarity">
    <text evidence="1 4">Belongs to the glycosyl hydrolase 53 family.</text>
</comment>
<dbReference type="Proteomes" id="UP000886856">
    <property type="component" value="Unassembled WGS sequence"/>
</dbReference>
<gene>
    <name evidence="5" type="ORF">H9948_01325</name>
</gene>
<evidence type="ECO:0000256" key="1">
    <source>
        <dbReference type="ARBA" id="ARBA00010687"/>
    </source>
</evidence>
<reference evidence="5" key="2">
    <citation type="submission" date="2021-04" db="EMBL/GenBank/DDBJ databases">
        <authorList>
            <person name="Gilroy R."/>
        </authorList>
    </citation>
    <scope>NUCLEOTIDE SEQUENCE</scope>
    <source>
        <strain evidence="5">CHK171-505</strain>
    </source>
</reference>
<sequence>MIKGMDISMLDELEKMGVSYYDQGEKNDLITILEQNGVNTIRLRVWKDPYDDKGNVYGGGTVDEKVLIDLAKRIKQKNMKFILDIHYSDFWADPAKQFKPKAWKDISGQELVDVVYRYTKNLLVNLKEEGIVPEMVQVGNEITNGLLWPDGRTPNYDGMFNLIKSGVRAVREVMENSKIILHLDYGGDNKLYRSWFDEAVNHNVDYDVIGLSYYPFWHGTLKELEYNLDDISERYNKDVLILETSYGFTLETREGLDSVFSQELAEVAGYSADVVGQSKYISDLFHIMKKVKNNRGLGIVYWEPAWIPVEDSSWTTIVGQEYIKDYAKRGNTWANQALFDYDGNSLETLKLFKKF</sequence>
<dbReference type="InterPro" id="IPR017853">
    <property type="entry name" value="GH"/>
</dbReference>
<organism evidence="5 6">
    <name type="scientific">Candidatus Jeotgalibaca merdavium</name>
    <dbReference type="NCBI Taxonomy" id="2838627"/>
    <lineage>
        <taxon>Bacteria</taxon>
        <taxon>Bacillati</taxon>
        <taxon>Bacillota</taxon>
        <taxon>Bacilli</taxon>
        <taxon>Lactobacillales</taxon>
        <taxon>Carnobacteriaceae</taxon>
        <taxon>Jeotgalibaca</taxon>
    </lineage>
</organism>
<dbReference type="InterPro" id="IPR011683">
    <property type="entry name" value="Glyco_hydro_53"/>
</dbReference>
<proteinExistence type="inferred from homology"/>
<evidence type="ECO:0000313" key="5">
    <source>
        <dbReference type="EMBL" id="HJA89405.1"/>
    </source>
</evidence>
<dbReference type="PANTHER" id="PTHR34983:SF2">
    <property type="entry name" value="ENDO-BETA-1,4-GALACTANASE"/>
    <property type="match status" value="1"/>
</dbReference>
<dbReference type="EC" id="3.2.1.89" evidence="4"/>
<dbReference type="GO" id="GO:0015926">
    <property type="term" value="F:glucosidase activity"/>
    <property type="evidence" value="ECO:0007669"/>
    <property type="project" value="InterPro"/>
</dbReference>
<keyword evidence="2 4" id="KW-0378">Hydrolase</keyword>
<dbReference type="PANTHER" id="PTHR34983">
    <property type="entry name" value="ARABINOGALACTAN ENDO-BETA-1,4-GALACTANASE A"/>
    <property type="match status" value="1"/>
</dbReference>
<dbReference type="Gene3D" id="3.20.20.80">
    <property type="entry name" value="Glycosidases"/>
    <property type="match status" value="1"/>
</dbReference>